<feature type="region of interest" description="Disordered" evidence="1">
    <location>
        <begin position="135"/>
        <end position="155"/>
    </location>
</feature>
<dbReference type="EMBL" id="JBHTNF010000005">
    <property type="protein sequence ID" value="MFD1328470.1"/>
    <property type="molecule type" value="Genomic_DNA"/>
</dbReference>
<evidence type="ECO:0000313" key="3">
    <source>
        <dbReference type="EMBL" id="MFD1328470.1"/>
    </source>
</evidence>
<dbReference type="RefSeq" id="WP_374838802.1">
    <property type="nucleotide sequence ID" value="NZ_JBHEEW010000007.1"/>
</dbReference>
<evidence type="ECO:0000256" key="1">
    <source>
        <dbReference type="SAM" id="MobiDB-lite"/>
    </source>
</evidence>
<dbReference type="Proteomes" id="UP001597173">
    <property type="component" value="Unassembled WGS sequence"/>
</dbReference>
<proteinExistence type="predicted"/>
<dbReference type="PANTHER" id="PTHR30441:SF4">
    <property type="entry name" value="PROTEIN ASMA"/>
    <property type="match status" value="1"/>
</dbReference>
<gene>
    <name evidence="3" type="ORF">ACFQ33_11255</name>
</gene>
<keyword evidence="4" id="KW-1185">Reference proteome</keyword>
<protein>
    <submittedName>
        <fullName evidence="3">AsmA-like C-terminal region-containing protein</fullName>
    </submittedName>
</protein>
<sequence length="611" mass="64957">MTVDEMIRFNPLLPKNLLRLFLAMAAFALVLRLVGPSIVSADRVEREIEAKLAAWTGARLSFSGTPSFTFWPHPQMGFTRAQLRSLDTDGTEGPDLLTAERISVDFSLVGSLFGKPDLGDIELFRPTVHFRRDESGKLNWHPGTGTAGPRRGPGDADMVPDFGTLALRDATIVVDDLTRAAHYSIANVEGTIEWPTIHSDLDIELQGIVNGQVASWRLTADEPADLLDGQNATVRTSLVSDLLRFDFEGVANLSRDAFATGRIRLETPSFGNLLAWRGMNFPPARQLGQVTLEGTVKTSGHTAHIANLLLAIQDSNATGVLDISLPPRASPRIGGTLALDRIDLLSMVAAYAPSAIGDKQPSPDAAAVVDAINLDLRLSSREAALEPLMLTDLAAGIRATDGQASLDIGEGTLLGGSINGRIAVSGQEMIQGGEARLSLRNVDLGKIISLAGLSGPVPTGRGSAEIDLFTERLQPFDKADLTGTFKLSFDQGAIADFDQPAFEQMAQGNTRFNMKDAAGGSFEFTTATVEGHVDGGIVELTRASFETPEKILAVSGTVPYRNGNVALAGSLVERALPDAAVVKPAINFLVGGAWPTPVISPMALLLQSPAN</sequence>
<dbReference type="Pfam" id="PF05170">
    <property type="entry name" value="AsmA"/>
    <property type="match status" value="1"/>
</dbReference>
<accession>A0ABW3YX01</accession>
<feature type="domain" description="AsmA" evidence="2">
    <location>
        <begin position="366"/>
        <end position="540"/>
    </location>
</feature>
<organism evidence="3 4">
    <name type="scientific">Mycoplana ramosa</name>
    <name type="common">Mycoplana bullata</name>
    <dbReference type="NCBI Taxonomy" id="40837"/>
    <lineage>
        <taxon>Bacteria</taxon>
        <taxon>Pseudomonadati</taxon>
        <taxon>Pseudomonadota</taxon>
        <taxon>Alphaproteobacteria</taxon>
        <taxon>Hyphomicrobiales</taxon>
        <taxon>Rhizobiaceae</taxon>
        <taxon>Mycoplana</taxon>
    </lineage>
</organism>
<evidence type="ECO:0000259" key="2">
    <source>
        <dbReference type="Pfam" id="PF05170"/>
    </source>
</evidence>
<dbReference type="InterPro" id="IPR007844">
    <property type="entry name" value="AsmA"/>
</dbReference>
<reference evidence="4" key="1">
    <citation type="journal article" date="2019" name="Int. J. Syst. Evol. Microbiol.">
        <title>The Global Catalogue of Microorganisms (GCM) 10K type strain sequencing project: providing services to taxonomists for standard genome sequencing and annotation.</title>
        <authorList>
            <consortium name="The Broad Institute Genomics Platform"/>
            <consortium name="The Broad Institute Genome Sequencing Center for Infectious Disease"/>
            <person name="Wu L."/>
            <person name="Ma J."/>
        </authorList>
    </citation>
    <scope>NUCLEOTIDE SEQUENCE [LARGE SCALE GENOMIC DNA]</scope>
    <source>
        <strain evidence="4">CCUG 55609</strain>
    </source>
</reference>
<evidence type="ECO:0000313" key="4">
    <source>
        <dbReference type="Proteomes" id="UP001597173"/>
    </source>
</evidence>
<dbReference type="InterPro" id="IPR052894">
    <property type="entry name" value="AsmA-related"/>
</dbReference>
<name>A0ABW3YX01_MYCRA</name>
<dbReference type="PANTHER" id="PTHR30441">
    <property type="entry name" value="DUF748 DOMAIN-CONTAINING PROTEIN"/>
    <property type="match status" value="1"/>
</dbReference>
<comment type="caution">
    <text evidence="3">The sequence shown here is derived from an EMBL/GenBank/DDBJ whole genome shotgun (WGS) entry which is preliminary data.</text>
</comment>